<evidence type="ECO:0000313" key="1">
    <source>
        <dbReference type="EMBL" id="ROQ92071.1"/>
    </source>
</evidence>
<protein>
    <submittedName>
        <fullName evidence="1">Uncharacterized protein</fullName>
    </submittedName>
</protein>
<reference evidence="1 2" key="1">
    <citation type="submission" date="2018-11" db="EMBL/GenBank/DDBJ databases">
        <title>Genomic Encyclopedia of Type Strains, Phase IV (KMG-IV): sequencing the most valuable type-strain genomes for metagenomic binning, comparative biology and taxonomic classification.</title>
        <authorList>
            <person name="Goeker M."/>
        </authorList>
    </citation>
    <scope>NUCLEOTIDE SEQUENCE [LARGE SCALE GENOMIC DNA]</scope>
    <source>
        <strain evidence="1 2">DSM 22027</strain>
    </source>
</reference>
<gene>
    <name evidence="1" type="ORF">EDC27_1743</name>
</gene>
<comment type="caution">
    <text evidence="1">The sequence shown here is derived from an EMBL/GenBank/DDBJ whole genome shotgun (WGS) entry which is preliminary data.</text>
</comment>
<proteinExistence type="predicted"/>
<accession>A0A3N1UVX8</accession>
<sequence>MVQDFDDAVRLRVAWEEALRVRGCPPRNVLCADPISDTLQGHLNSCPWCESDREDLKAFGTSMPKLQEICGHTSSRASGHEVKEGDVVRLACSLSDWGPKNRYYNAPLVLVLESLPELPSVFRVALVHDFPDLAGPLDVAVAPGIFAEPWNTFACRNVHGECPVLSVPASVLHEVQQRAQPPCESLHAEDTFPNNPQQAFLSAFRRLEIEVASFFAQRILEDLMVFQENPVTAALESVLTDPQAFRTAFSPWLRLDAQAEPSLKTLLTAPWADESLPMAAAPAQETLAVRIVRLRESVPVLEVATGELSVCQPTRDGFLVGGRVLSKLSQAAEMHAVWLVSSRESLWPDHVDLDADTGYFRLVFPRVPKPSASPKTLRIMVVDQ</sequence>
<dbReference type="EMBL" id="RJVA01000012">
    <property type="protein sequence ID" value="ROQ92071.1"/>
    <property type="molecule type" value="Genomic_DNA"/>
</dbReference>
<dbReference type="AlphaFoldDB" id="A0A3N1UVX8"/>
<keyword evidence="2" id="KW-1185">Reference proteome</keyword>
<evidence type="ECO:0000313" key="2">
    <source>
        <dbReference type="Proteomes" id="UP000276223"/>
    </source>
</evidence>
<name>A0A3N1UVX8_9BACT</name>
<organism evidence="1 2">
    <name type="scientific">Desulfosoma caldarium</name>
    <dbReference type="NCBI Taxonomy" id="610254"/>
    <lineage>
        <taxon>Bacteria</taxon>
        <taxon>Pseudomonadati</taxon>
        <taxon>Thermodesulfobacteriota</taxon>
        <taxon>Syntrophobacteria</taxon>
        <taxon>Syntrophobacterales</taxon>
        <taxon>Syntrophobacteraceae</taxon>
        <taxon>Desulfosoma</taxon>
    </lineage>
</organism>
<dbReference type="Proteomes" id="UP000276223">
    <property type="component" value="Unassembled WGS sequence"/>
</dbReference>